<comment type="caution">
    <text evidence="2">The sequence shown here is derived from an EMBL/GenBank/DDBJ whole genome shotgun (WGS) entry which is preliminary data.</text>
</comment>
<dbReference type="Pfam" id="PF05380">
    <property type="entry name" value="Peptidase_A17"/>
    <property type="match status" value="1"/>
</dbReference>
<evidence type="ECO:0000313" key="3">
    <source>
        <dbReference type="Proteomes" id="UP000299102"/>
    </source>
</evidence>
<dbReference type="Proteomes" id="UP000299102">
    <property type="component" value="Unassembled WGS sequence"/>
</dbReference>
<dbReference type="GO" id="GO:0071897">
    <property type="term" value="P:DNA biosynthetic process"/>
    <property type="evidence" value="ECO:0007669"/>
    <property type="project" value="UniProtKB-ARBA"/>
</dbReference>
<evidence type="ECO:0000256" key="1">
    <source>
        <dbReference type="SAM" id="Coils"/>
    </source>
</evidence>
<dbReference type="PANTHER" id="PTHR47331:SF5">
    <property type="entry name" value="RIBONUCLEASE H"/>
    <property type="match status" value="1"/>
</dbReference>
<dbReference type="InterPro" id="IPR008042">
    <property type="entry name" value="Retrotrans_Pao"/>
</dbReference>
<dbReference type="AlphaFoldDB" id="A0A4C1WUK9"/>
<feature type="coiled-coil region" evidence="1">
    <location>
        <begin position="379"/>
        <end position="406"/>
    </location>
</feature>
<organism evidence="2 3">
    <name type="scientific">Eumeta variegata</name>
    <name type="common">Bagworm moth</name>
    <name type="synonym">Eumeta japonica</name>
    <dbReference type="NCBI Taxonomy" id="151549"/>
    <lineage>
        <taxon>Eukaryota</taxon>
        <taxon>Metazoa</taxon>
        <taxon>Ecdysozoa</taxon>
        <taxon>Arthropoda</taxon>
        <taxon>Hexapoda</taxon>
        <taxon>Insecta</taxon>
        <taxon>Pterygota</taxon>
        <taxon>Neoptera</taxon>
        <taxon>Endopterygota</taxon>
        <taxon>Lepidoptera</taxon>
        <taxon>Glossata</taxon>
        <taxon>Ditrysia</taxon>
        <taxon>Tineoidea</taxon>
        <taxon>Psychidae</taxon>
        <taxon>Oiketicinae</taxon>
        <taxon>Eumeta</taxon>
    </lineage>
</organism>
<accession>A0A4C1WUK9</accession>
<keyword evidence="3" id="KW-1185">Reference proteome</keyword>
<proteinExistence type="predicted"/>
<dbReference type="SUPFAM" id="SSF56672">
    <property type="entry name" value="DNA/RNA polymerases"/>
    <property type="match status" value="1"/>
</dbReference>
<protein>
    <submittedName>
        <fullName evidence="2">Uncharacterized protein</fullName>
    </submittedName>
</protein>
<dbReference type="OrthoDB" id="5983986at2759"/>
<name>A0A4C1WUK9_EUMVA</name>
<dbReference type="PANTHER" id="PTHR47331">
    <property type="entry name" value="PHD-TYPE DOMAIN-CONTAINING PROTEIN"/>
    <property type="match status" value="1"/>
</dbReference>
<dbReference type="EMBL" id="BGZK01000636">
    <property type="protein sequence ID" value="GBP53909.1"/>
    <property type="molecule type" value="Genomic_DNA"/>
</dbReference>
<evidence type="ECO:0000313" key="2">
    <source>
        <dbReference type="EMBL" id="GBP53909.1"/>
    </source>
</evidence>
<gene>
    <name evidence="2" type="ORF">EVAR_96587_1</name>
</gene>
<reference evidence="2 3" key="1">
    <citation type="journal article" date="2019" name="Commun. Biol.">
        <title>The bagworm genome reveals a unique fibroin gene that provides high tensile strength.</title>
        <authorList>
            <person name="Kono N."/>
            <person name="Nakamura H."/>
            <person name="Ohtoshi R."/>
            <person name="Tomita M."/>
            <person name="Numata K."/>
            <person name="Arakawa K."/>
        </authorList>
    </citation>
    <scope>NUCLEOTIDE SEQUENCE [LARGE SCALE GENOMIC DNA]</scope>
</reference>
<keyword evidence="1" id="KW-0175">Coiled coil</keyword>
<sequence>MAKEAVNCLFYGETNPEEVMRTLEAKFGRTDALIITEVEKLRALPKLTDSARDTCVAATKVNNIVATMKALNKENYLNNRAAIRIVLEKLTPSLLYRWYDYITTQQEDSAELPHMAEFLNREAERCGRYTAPEDLHARLSGTSETKTRRIQRAHATHHHETLSTAYKAKTCLICNGDHPMSACATFKEATLPRDTPSNAAQQRAIAHESERLTDTRIELPSGRDVNTSLQTKGALKNCSDTPDRPITLIDAAVAEAVGAAGTPEPFHIEGVVGTAVDASASQRVTLEIPGRHHKKTHHISAHTMDRLNLFTQTSVAVENRNQLRPTLNSVGYFMVAELDKRIKCTAQDILRARTRQNDEGRYETGLLWRNNEVRLPHNYEAALSRLIKLEKRLDQNETLKKAYEAQMVHTIKSGYAEIAADLPREVASGRAYEVPTTPRIAEEDRDALRFLWRSDRREGQPTEYRITRVIFGAASSPCTAIYVKNANAEKHRESFSAAATGIVQNHYMDDYLQSFPTTQEAIEIARKVALIHSRAHFTLQKWRSNDEPTLNALTPEPRQVDKKLNCGTNEEKVLGLIWRPKSDTLAFDLDLKRVPKEIMLGQKRLTKREILKTAMSVFDPLGLAASLTIAAKRILQATWKLGTDWDEEVPDAVYKDWNTWLEHLQASGPRHS</sequence>
<dbReference type="InterPro" id="IPR043502">
    <property type="entry name" value="DNA/RNA_pol_sf"/>
</dbReference>